<dbReference type="Pfam" id="PF13843">
    <property type="entry name" value="DDE_Tnp_1_7"/>
    <property type="match status" value="1"/>
</dbReference>
<dbReference type="AlphaFoldDB" id="A0A8S3XVB9"/>
<organism evidence="3 4">
    <name type="scientific">Parnassius apollo</name>
    <name type="common">Apollo butterfly</name>
    <name type="synonym">Papilio apollo</name>
    <dbReference type="NCBI Taxonomy" id="110799"/>
    <lineage>
        <taxon>Eukaryota</taxon>
        <taxon>Metazoa</taxon>
        <taxon>Ecdysozoa</taxon>
        <taxon>Arthropoda</taxon>
        <taxon>Hexapoda</taxon>
        <taxon>Insecta</taxon>
        <taxon>Pterygota</taxon>
        <taxon>Neoptera</taxon>
        <taxon>Endopterygota</taxon>
        <taxon>Lepidoptera</taxon>
        <taxon>Glossata</taxon>
        <taxon>Ditrysia</taxon>
        <taxon>Papilionoidea</taxon>
        <taxon>Papilionidae</taxon>
        <taxon>Parnassiinae</taxon>
        <taxon>Parnassini</taxon>
        <taxon>Parnassius</taxon>
        <taxon>Parnassius</taxon>
    </lineage>
</organism>
<evidence type="ECO:0000313" key="3">
    <source>
        <dbReference type="EMBL" id="CAG5038805.1"/>
    </source>
</evidence>
<feature type="domain" description="PiggyBac transposable element-derived protein" evidence="2">
    <location>
        <begin position="193"/>
        <end position="407"/>
    </location>
</feature>
<evidence type="ECO:0000256" key="1">
    <source>
        <dbReference type="SAM" id="MobiDB-lite"/>
    </source>
</evidence>
<proteinExistence type="predicted"/>
<gene>
    <name evidence="3" type="ORF">PAPOLLO_LOCUS21446</name>
</gene>
<feature type="region of interest" description="Disordered" evidence="1">
    <location>
        <begin position="43"/>
        <end position="108"/>
    </location>
</feature>
<feature type="compositionally biased region" description="Polar residues" evidence="1">
    <location>
        <begin position="99"/>
        <end position="108"/>
    </location>
</feature>
<dbReference type="PANTHER" id="PTHR46599">
    <property type="entry name" value="PIGGYBAC TRANSPOSABLE ELEMENT-DERIVED PROTEIN 4"/>
    <property type="match status" value="1"/>
</dbReference>
<comment type="caution">
    <text evidence="3">The sequence shown here is derived from an EMBL/GenBank/DDBJ whole genome shotgun (WGS) entry which is preliminary data.</text>
</comment>
<evidence type="ECO:0000313" key="4">
    <source>
        <dbReference type="Proteomes" id="UP000691718"/>
    </source>
</evidence>
<reference evidence="3" key="1">
    <citation type="submission" date="2021-04" db="EMBL/GenBank/DDBJ databases">
        <authorList>
            <person name="Tunstrom K."/>
        </authorList>
    </citation>
    <scope>NUCLEOTIDE SEQUENCE</scope>
</reference>
<dbReference type="OrthoDB" id="7448518at2759"/>
<protein>
    <submittedName>
        <fullName evidence="3">(apollo) hypothetical protein</fullName>
    </submittedName>
</protein>
<sequence>MASARRSWRLDSKEIFDVLVNDVDSDIEEDPEIQIEEVIQDLHEVVSVQDHENDDADMSENVSEPEQGRSRGRSRPTLRGRTRSRGGRVRSGARSTTRCSSGRHASTSIREMDEANGWSYEAVQQPPENPVFQEISRVLAPIDENSSLFDCFSIFFPDSFWKLLKTETNRYAAQMKAKQTRQDRISMNCVFLCENSFYPNENLTIDEGTCGFRGRVHFRVYNKDKPDKYGMKVYMLCDAETGYILRMVPYVGDSKSVETIIAELSEPYFGKWHTIYMDRFFTSPTIADLLWLKETRTVGTVMANRRGLPQVWRQQPLEKAEMAFCHRGNLTACKWKDKRDVLMLTTKHGASWTEVDTKAKGVGVTKKVKPDCILDYNHYKIGVDLNDQYVSYYSLNRKSMKWWKKMFF</sequence>
<dbReference type="InterPro" id="IPR029526">
    <property type="entry name" value="PGBD"/>
</dbReference>
<dbReference type="Proteomes" id="UP000691718">
    <property type="component" value="Unassembled WGS sequence"/>
</dbReference>
<keyword evidence="4" id="KW-1185">Reference proteome</keyword>
<dbReference type="EMBL" id="CAJQZP010001328">
    <property type="protein sequence ID" value="CAG5038805.1"/>
    <property type="molecule type" value="Genomic_DNA"/>
</dbReference>
<feature type="compositionally biased region" description="Basic residues" evidence="1">
    <location>
        <begin position="70"/>
        <end position="88"/>
    </location>
</feature>
<name>A0A8S3XVB9_PARAO</name>
<dbReference type="PANTHER" id="PTHR46599:SF3">
    <property type="entry name" value="PIGGYBAC TRANSPOSABLE ELEMENT-DERIVED PROTEIN 4"/>
    <property type="match status" value="1"/>
</dbReference>
<evidence type="ECO:0000259" key="2">
    <source>
        <dbReference type="Pfam" id="PF13843"/>
    </source>
</evidence>
<accession>A0A8S3XVB9</accession>